<keyword evidence="4" id="KW-1185">Reference proteome</keyword>
<proteinExistence type="predicted"/>
<evidence type="ECO:0000259" key="2">
    <source>
        <dbReference type="Pfam" id="PF03959"/>
    </source>
</evidence>
<dbReference type="InterPro" id="IPR050593">
    <property type="entry name" value="LovG"/>
</dbReference>
<organism evidence="3 4">
    <name type="scientific">Thyridium curvatum</name>
    <dbReference type="NCBI Taxonomy" id="1093900"/>
    <lineage>
        <taxon>Eukaryota</taxon>
        <taxon>Fungi</taxon>
        <taxon>Dikarya</taxon>
        <taxon>Ascomycota</taxon>
        <taxon>Pezizomycotina</taxon>
        <taxon>Sordariomycetes</taxon>
        <taxon>Sordariomycetidae</taxon>
        <taxon>Thyridiales</taxon>
        <taxon>Thyridiaceae</taxon>
        <taxon>Thyridium</taxon>
    </lineage>
</organism>
<dbReference type="GO" id="GO:0019748">
    <property type="term" value="P:secondary metabolic process"/>
    <property type="evidence" value="ECO:0007669"/>
    <property type="project" value="TreeGrafter"/>
</dbReference>
<protein>
    <recommendedName>
        <fullName evidence="2">Serine hydrolase domain-containing protein</fullName>
    </recommendedName>
</protein>
<dbReference type="AlphaFoldDB" id="A0A507AW96"/>
<dbReference type="InterPro" id="IPR005645">
    <property type="entry name" value="FSH-like_dom"/>
</dbReference>
<dbReference type="GO" id="GO:0016787">
    <property type="term" value="F:hydrolase activity"/>
    <property type="evidence" value="ECO:0007669"/>
    <property type="project" value="UniProtKB-KW"/>
</dbReference>
<dbReference type="InterPro" id="IPR029058">
    <property type="entry name" value="AB_hydrolase_fold"/>
</dbReference>
<dbReference type="Gene3D" id="3.40.50.1820">
    <property type="entry name" value="alpha/beta hydrolase"/>
    <property type="match status" value="1"/>
</dbReference>
<dbReference type="PANTHER" id="PTHR48070">
    <property type="entry name" value="ESTERASE OVCA2"/>
    <property type="match status" value="1"/>
</dbReference>
<feature type="domain" description="Serine hydrolase" evidence="2">
    <location>
        <begin position="1"/>
        <end position="254"/>
    </location>
</feature>
<evidence type="ECO:0000313" key="3">
    <source>
        <dbReference type="EMBL" id="TPX15045.1"/>
    </source>
</evidence>
<evidence type="ECO:0000313" key="4">
    <source>
        <dbReference type="Proteomes" id="UP000319257"/>
    </source>
</evidence>
<dbReference type="PANTHER" id="PTHR48070:SF7">
    <property type="entry name" value="SERINE HYDROLASE FSH DOMAIN-CONTAINING PROTEIN-RELATED"/>
    <property type="match status" value="1"/>
</dbReference>
<comment type="caution">
    <text evidence="3">The sequence shown here is derived from an EMBL/GenBank/DDBJ whole genome shotgun (WGS) entry which is preliminary data.</text>
</comment>
<accession>A0A507AW96</accession>
<dbReference type="Pfam" id="PF03959">
    <property type="entry name" value="FSH1"/>
    <property type="match status" value="1"/>
</dbReference>
<reference evidence="3 4" key="1">
    <citation type="submission" date="2019-06" db="EMBL/GenBank/DDBJ databases">
        <title>Draft genome sequence of the filamentous fungus Phialemoniopsis curvata isolated from diesel fuel.</title>
        <authorList>
            <person name="Varaljay V.A."/>
            <person name="Lyon W.J."/>
            <person name="Crouch A.L."/>
            <person name="Drake C.E."/>
            <person name="Hollomon J.M."/>
            <person name="Nadeau L.J."/>
            <person name="Nunn H.S."/>
            <person name="Stevenson B.S."/>
            <person name="Bojanowski C.L."/>
            <person name="Crookes-Goodson W.J."/>
        </authorList>
    </citation>
    <scope>NUCLEOTIDE SEQUENCE [LARGE SCALE GENOMIC DNA]</scope>
    <source>
        <strain evidence="3 4">D216</strain>
    </source>
</reference>
<dbReference type="Proteomes" id="UP000319257">
    <property type="component" value="Unassembled WGS sequence"/>
</dbReference>
<dbReference type="GO" id="GO:0005737">
    <property type="term" value="C:cytoplasm"/>
    <property type="evidence" value="ECO:0007669"/>
    <property type="project" value="TreeGrafter"/>
</dbReference>
<dbReference type="STRING" id="1093900.A0A507AW96"/>
<evidence type="ECO:0000256" key="1">
    <source>
        <dbReference type="ARBA" id="ARBA00022801"/>
    </source>
</evidence>
<dbReference type="EMBL" id="SKBQ01000024">
    <property type="protein sequence ID" value="TPX15045.1"/>
    <property type="molecule type" value="Genomic_DNA"/>
</dbReference>
<keyword evidence="1" id="KW-0378">Hydrolase</keyword>
<name>A0A507AW96_9PEZI</name>
<dbReference type="InParanoid" id="A0A507AW96"/>
<dbReference type="OrthoDB" id="414698at2759"/>
<dbReference type="GeneID" id="41972322"/>
<sequence length="270" mass="29913">MRVLCLHGHGTSAAIFQSQSVAFRSKLDDSYEFDFVDAPFRSAPAPGADGIWKSGNYTWWPQTTIQAIRAAHLWVEEYIDQHGPYDAVCCFSQGCSLIGSYLLYHAKESPDTPLPFKAAVFICGGMPLAVLEDLGLPVPQRAKDLNERTSKVLQKRTHLLRELVGDIDKIQPGVGLWDNTSDLLHDPSKLPPASDTFGLDFTSFPQDVRIRIPTAHIYGSKDPKWPSSIQLAYFCNNRTMFDHGGGHDIPRSTAVSVRIAEMLKQLANGV</sequence>
<gene>
    <name evidence="3" type="ORF">E0L32_004875</name>
</gene>
<dbReference type="GO" id="GO:0005634">
    <property type="term" value="C:nucleus"/>
    <property type="evidence" value="ECO:0007669"/>
    <property type="project" value="TreeGrafter"/>
</dbReference>
<dbReference type="RefSeq" id="XP_030996756.1">
    <property type="nucleotide sequence ID" value="XM_031139333.1"/>
</dbReference>
<dbReference type="SUPFAM" id="SSF53474">
    <property type="entry name" value="alpha/beta-Hydrolases"/>
    <property type="match status" value="1"/>
</dbReference>